<evidence type="ECO:0000259" key="5">
    <source>
        <dbReference type="Pfam" id="PF00588"/>
    </source>
</evidence>
<dbReference type="SUPFAM" id="SSF75217">
    <property type="entry name" value="alpha/beta knot"/>
    <property type="match status" value="1"/>
</dbReference>
<dbReference type="AlphaFoldDB" id="A0A7S3XR83"/>
<evidence type="ECO:0000256" key="1">
    <source>
        <dbReference type="ARBA" id="ARBA00007228"/>
    </source>
</evidence>
<dbReference type="PANTHER" id="PTHR42786">
    <property type="entry name" value="TRNA/RRNA METHYLTRANSFERASE"/>
    <property type="match status" value="1"/>
</dbReference>
<dbReference type="GO" id="GO:0008173">
    <property type="term" value="F:RNA methyltransferase activity"/>
    <property type="evidence" value="ECO:0007669"/>
    <property type="project" value="InterPro"/>
</dbReference>
<dbReference type="CDD" id="cd18093">
    <property type="entry name" value="SpoU-like_TrmJ"/>
    <property type="match status" value="1"/>
</dbReference>
<gene>
    <name evidence="6" type="ORF">HAKA00212_LOCUS8544</name>
</gene>
<dbReference type="InterPro" id="IPR029028">
    <property type="entry name" value="Alpha/beta_knot_MTases"/>
</dbReference>
<keyword evidence="2" id="KW-0489">Methyltransferase</keyword>
<proteinExistence type="inferred from homology"/>
<sequence length="351" mass="38675">MHMPSMNLFSSVRGLFVIIICCQSLCMQYMALAFKLAPQTCPTTTNACNQRHNRDVWSQLASSSQDFFTSARENNNAKAEAIKYAQASNPYALSVVLVRPVLDQNVGAVARAMLNFGLHDLRLVGPRCDHLGEEAMARASGAAGVLQAARVFPTIEEAVKDLHRVFATTARQRDLAQVIVTPRAAAGAAERCRARGQRCGFLFGTEASGLSNEELGLADTLVHIPTNPFFSSLNLAQAVNLIAHELHFGRLEAQSEGSSQEALTSRNDDSLANKDQISTFFHRLESELDIRGFQPQSKQRDAVYKNIRNIFLRANLSDREVATLHGVIKCLTREDDEQGTEAELLSIEQQQ</sequence>
<dbReference type="PANTHER" id="PTHR42786:SF7">
    <property type="entry name" value="TRNA_RRNA METHYLTRANSFERASE SPOU TYPE DOMAIN-CONTAINING PROTEIN"/>
    <property type="match status" value="1"/>
</dbReference>
<protein>
    <recommendedName>
        <fullName evidence="5">tRNA/rRNA methyltransferase SpoU type domain-containing protein</fullName>
    </recommendedName>
</protein>
<dbReference type="Pfam" id="PF00588">
    <property type="entry name" value="SpoU_methylase"/>
    <property type="match status" value="1"/>
</dbReference>
<dbReference type="GO" id="GO:0005829">
    <property type="term" value="C:cytosol"/>
    <property type="evidence" value="ECO:0007669"/>
    <property type="project" value="TreeGrafter"/>
</dbReference>
<dbReference type="NCBIfam" id="TIGR00050">
    <property type="entry name" value="rRNA_methyl_1"/>
    <property type="match status" value="1"/>
</dbReference>
<evidence type="ECO:0000256" key="4">
    <source>
        <dbReference type="ARBA" id="ARBA00022691"/>
    </source>
</evidence>
<dbReference type="EMBL" id="HBIU01018373">
    <property type="protein sequence ID" value="CAE0629857.1"/>
    <property type="molecule type" value="Transcribed_RNA"/>
</dbReference>
<evidence type="ECO:0000256" key="3">
    <source>
        <dbReference type="ARBA" id="ARBA00022679"/>
    </source>
</evidence>
<dbReference type="InterPro" id="IPR004384">
    <property type="entry name" value="RNA_MeTrfase_TrmJ/LasT"/>
</dbReference>
<keyword evidence="4" id="KW-0949">S-adenosyl-L-methionine</keyword>
<dbReference type="Gene3D" id="1.10.8.590">
    <property type="match status" value="1"/>
</dbReference>
<dbReference type="InterPro" id="IPR029026">
    <property type="entry name" value="tRNA_m1G_MTases_N"/>
</dbReference>
<reference evidence="6" key="1">
    <citation type="submission" date="2021-01" db="EMBL/GenBank/DDBJ databases">
        <authorList>
            <person name="Corre E."/>
            <person name="Pelletier E."/>
            <person name="Niang G."/>
            <person name="Scheremetjew M."/>
            <person name="Finn R."/>
            <person name="Kale V."/>
            <person name="Holt S."/>
            <person name="Cochrane G."/>
            <person name="Meng A."/>
            <person name="Brown T."/>
            <person name="Cohen L."/>
        </authorList>
    </citation>
    <scope>NUCLEOTIDE SEQUENCE</scope>
    <source>
        <strain evidence="6">CCMP3107</strain>
    </source>
</reference>
<dbReference type="GO" id="GO:0003723">
    <property type="term" value="F:RNA binding"/>
    <property type="evidence" value="ECO:0007669"/>
    <property type="project" value="InterPro"/>
</dbReference>
<evidence type="ECO:0000256" key="2">
    <source>
        <dbReference type="ARBA" id="ARBA00022603"/>
    </source>
</evidence>
<name>A0A7S3XR83_HETAK</name>
<dbReference type="GO" id="GO:0002128">
    <property type="term" value="P:tRNA nucleoside ribose methylation"/>
    <property type="evidence" value="ECO:0007669"/>
    <property type="project" value="TreeGrafter"/>
</dbReference>
<dbReference type="InterPro" id="IPR001537">
    <property type="entry name" value="SpoU_MeTrfase"/>
</dbReference>
<organism evidence="6">
    <name type="scientific">Heterosigma akashiwo</name>
    <name type="common">Chromophytic alga</name>
    <name type="synonym">Heterosigma carterae</name>
    <dbReference type="NCBI Taxonomy" id="2829"/>
    <lineage>
        <taxon>Eukaryota</taxon>
        <taxon>Sar</taxon>
        <taxon>Stramenopiles</taxon>
        <taxon>Ochrophyta</taxon>
        <taxon>Raphidophyceae</taxon>
        <taxon>Chattonellales</taxon>
        <taxon>Chattonellaceae</taxon>
        <taxon>Heterosigma</taxon>
    </lineage>
</organism>
<feature type="domain" description="tRNA/rRNA methyltransferase SpoU type" evidence="5">
    <location>
        <begin position="93"/>
        <end position="243"/>
    </location>
</feature>
<dbReference type="Gene3D" id="3.40.1280.10">
    <property type="match status" value="1"/>
</dbReference>
<keyword evidence="3" id="KW-0808">Transferase</keyword>
<accession>A0A7S3XR83</accession>
<comment type="similarity">
    <text evidence="1">Belongs to the class IV-like SAM-binding methyltransferase superfamily. RNA methyltransferase TrmH family.</text>
</comment>
<evidence type="ECO:0000313" key="6">
    <source>
        <dbReference type="EMBL" id="CAE0629857.1"/>
    </source>
</evidence>